<feature type="transmembrane region" description="Helical" evidence="7">
    <location>
        <begin position="303"/>
        <end position="325"/>
    </location>
</feature>
<dbReference type="PANTHER" id="PTHR30250:SF10">
    <property type="entry name" value="LIPOPOLYSACCHARIDE BIOSYNTHESIS PROTEIN WZXC"/>
    <property type="match status" value="1"/>
</dbReference>
<feature type="transmembrane region" description="Helical" evidence="7">
    <location>
        <begin position="464"/>
        <end position="485"/>
    </location>
</feature>
<proteinExistence type="inferred from homology"/>
<keyword evidence="9" id="KW-1185">Reference proteome</keyword>
<evidence type="ECO:0000256" key="7">
    <source>
        <dbReference type="SAM" id="Phobius"/>
    </source>
</evidence>
<evidence type="ECO:0000256" key="4">
    <source>
        <dbReference type="ARBA" id="ARBA00022692"/>
    </source>
</evidence>
<evidence type="ECO:0000256" key="3">
    <source>
        <dbReference type="ARBA" id="ARBA00022475"/>
    </source>
</evidence>
<dbReference type="EMBL" id="SOHN01000016">
    <property type="protein sequence ID" value="TFD86122.1"/>
    <property type="molecule type" value="Genomic_DNA"/>
</dbReference>
<feature type="transmembrane region" description="Helical" evidence="7">
    <location>
        <begin position="400"/>
        <end position="419"/>
    </location>
</feature>
<accession>A0A4V3IWM6</accession>
<dbReference type="InterPro" id="IPR050833">
    <property type="entry name" value="Poly_Biosynth_Transport"/>
</dbReference>
<dbReference type="CDD" id="cd13127">
    <property type="entry name" value="MATE_tuaB_like"/>
    <property type="match status" value="1"/>
</dbReference>
<feature type="transmembrane region" description="Helical" evidence="7">
    <location>
        <begin position="345"/>
        <end position="365"/>
    </location>
</feature>
<comment type="subcellular location">
    <subcellularLocation>
        <location evidence="1">Cell membrane</location>
        <topology evidence="1">Multi-pass membrane protein</topology>
    </subcellularLocation>
</comment>
<evidence type="ECO:0000256" key="1">
    <source>
        <dbReference type="ARBA" id="ARBA00004651"/>
    </source>
</evidence>
<comment type="similarity">
    <text evidence="2">Belongs to the polysaccharide synthase family.</text>
</comment>
<gene>
    <name evidence="8" type="ORF">E3T51_13380</name>
</gene>
<feature type="transmembrane region" description="Helical" evidence="7">
    <location>
        <begin position="377"/>
        <end position="394"/>
    </location>
</feature>
<dbReference type="AlphaFoldDB" id="A0A4V3IWM6"/>
<keyword evidence="3" id="KW-1003">Cell membrane</keyword>
<dbReference type="Proteomes" id="UP000297626">
    <property type="component" value="Unassembled WGS sequence"/>
</dbReference>
<name>A0A4V3IWM6_9MICO</name>
<evidence type="ECO:0000313" key="9">
    <source>
        <dbReference type="Proteomes" id="UP000297626"/>
    </source>
</evidence>
<evidence type="ECO:0000256" key="2">
    <source>
        <dbReference type="ARBA" id="ARBA00007430"/>
    </source>
</evidence>
<feature type="transmembrane region" description="Helical" evidence="7">
    <location>
        <begin position="190"/>
        <end position="211"/>
    </location>
</feature>
<organism evidence="8 9">
    <name type="scientific">Cryobacterium serini</name>
    <dbReference type="NCBI Taxonomy" id="1259201"/>
    <lineage>
        <taxon>Bacteria</taxon>
        <taxon>Bacillati</taxon>
        <taxon>Actinomycetota</taxon>
        <taxon>Actinomycetes</taxon>
        <taxon>Micrococcales</taxon>
        <taxon>Microbacteriaceae</taxon>
        <taxon>Cryobacterium</taxon>
    </lineage>
</organism>
<feature type="transmembrane region" description="Helical" evidence="7">
    <location>
        <begin position="130"/>
        <end position="149"/>
    </location>
</feature>
<comment type="caution">
    <text evidence="8">The sequence shown here is derived from an EMBL/GenBank/DDBJ whole genome shotgun (WGS) entry which is preliminary data.</text>
</comment>
<reference evidence="8 9" key="1">
    <citation type="submission" date="2019-03" db="EMBL/GenBank/DDBJ databases">
        <title>Genomics of glacier-inhabiting Cryobacterium strains.</title>
        <authorList>
            <person name="Liu Q."/>
            <person name="Xin Y.-H."/>
        </authorList>
    </citation>
    <scope>NUCLEOTIDE SEQUENCE [LARGE SCALE GENOMIC DNA]</scope>
    <source>
        <strain evidence="8 9">Sr54</strain>
    </source>
</reference>
<dbReference type="GO" id="GO:0005886">
    <property type="term" value="C:plasma membrane"/>
    <property type="evidence" value="ECO:0007669"/>
    <property type="project" value="UniProtKB-SubCell"/>
</dbReference>
<evidence type="ECO:0000313" key="8">
    <source>
        <dbReference type="EMBL" id="TFD86122.1"/>
    </source>
</evidence>
<protein>
    <submittedName>
        <fullName evidence="8">Lipopolysaccharide biosynthesis protein</fullName>
    </submittedName>
</protein>
<feature type="transmembrane region" description="Helical" evidence="7">
    <location>
        <begin position="99"/>
        <end position="124"/>
    </location>
</feature>
<sequence>MERIKWDRLLPPLVSRGGRPLGLGRLAARGAAISFLAQVIRLVIQLLSLVVLSRFLSPEDVGLVATAMVVIGLALVLQDLGLSSAAIQATNLSDGQRSNLMWINVALGSVLTLVTLLAAVPLAGVFGQPALIPIFQVLAAQFVLASGTAQFRANIVRELRFTSLAIAEVSAQIIAVTCAIWLSVLGFGPWALVLQVMLSQVVLTSALVPLGRWPIRWYNHRHSIRALLFFGANLAGTQVLNYLSRSADVFIIGATLSSSSVGLYNRALQTITVPLQQLQAPATTVALPVLSKLREQPGRFSEFLITGQTALLWGVMSLLAFVSAFSESIVAIVLGPQWTECAPLIRILAIGGLFQAAGYATYWIFLAKGLTSSNLRFDLYFRPLSIGCIFVGSLGGLSGIALGFMVSSFIGWVGALLWLSRIVRAPLLEMFLIALRAMIVFLGTSYAAKWLLGQFGIEANVLMVTFGLLIYTSTIIALIGVIATLRADFRRALKVLHYLRGAL</sequence>
<dbReference type="Pfam" id="PF13440">
    <property type="entry name" value="Polysacc_synt_3"/>
    <property type="match status" value="1"/>
</dbReference>
<feature type="transmembrane region" description="Helical" evidence="7">
    <location>
        <begin position="26"/>
        <end position="51"/>
    </location>
</feature>
<evidence type="ECO:0000256" key="6">
    <source>
        <dbReference type="ARBA" id="ARBA00023136"/>
    </source>
</evidence>
<keyword evidence="5 7" id="KW-1133">Transmembrane helix</keyword>
<feature type="transmembrane region" description="Helical" evidence="7">
    <location>
        <begin position="431"/>
        <end position="452"/>
    </location>
</feature>
<evidence type="ECO:0000256" key="5">
    <source>
        <dbReference type="ARBA" id="ARBA00022989"/>
    </source>
</evidence>
<feature type="transmembrane region" description="Helical" evidence="7">
    <location>
        <begin position="63"/>
        <end position="87"/>
    </location>
</feature>
<dbReference type="PANTHER" id="PTHR30250">
    <property type="entry name" value="PST FAMILY PREDICTED COLANIC ACID TRANSPORTER"/>
    <property type="match status" value="1"/>
</dbReference>
<keyword evidence="6 7" id="KW-0472">Membrane</keyword>
<keyword evidence="4 7" id="KW-0812">Transmembrane</keyword>
<feature type="transmembrane region" description="Helical" evidence="7">
    <location>
        <begin position="161"/>
        <end position="184"/>
    </location>
</feature>